<dbReference type="PROSITE" id="PS50977">
    <property type="entry name" value="HTH_TETR_2"/>
    <property type="match status" value="1"/>
</dbReference>
<dbReference type="PANTHER" id="PTHR30055:SF238">
    <property type="entry name" value="MYCOFACTOCIN BIOSYNTHESIS TRANSCRIPTIONAL REGULATOR MFTR-RELATED"/>
    <property type="match status" value="1"/>
</dbReference>
<keyword evidence="7" id="KW-1185">Reference proteome</keyword>
<feature type="DNA-binding region" description="H-T-H motif" evidence="4">
    <location>
        <begin position="42"/>
        <end position="61"/>
    </location>
</feature>
<reference evidence="6 7" key="1">
    <citation type="submission" date="2018-11" db="EMBL/GenBank/DDBJ databases">
        <title>Mesobaculum littorinae gen. nov., sp. nov., isolated from Littorina scabra that represents a novel genus of the order Rhodobacteraceae.</title>
        <authorList>
            <person name="Li F."/>
        </authorList>
    </citation>
    <scope>NUCLEOTIDE SEQUENCE [LARGE SCALE GENOMIC DNA]</scope>
    <source>
        <strain evidence="6 7">M0103</strain>
    </source>
</reference>
<evidence type="ECO:0000259" key="5">
    <source>
        <dbReference type="PROSITE" id="PS50977"/>
    </source>
</evidence>
<dbReference type="Pfam" id="PF00440">
    <property type="entry name" value="TetR_N"/>
    <property type="match status" value="1"/>
</dbReference>
<evidence type="ECO:0000256" key="3">
    <source>
        <dbReference type="ARBA" id="ARBA00023163"/>
    </source>
</evidence>
<gene>
    <name evidence="6" type="ORF">EKE94_03050</name>
</gene>
<evidence type="ECO:0000313" key="6">
    <source>
        <dbReference type="EMBL" id="RVV99675.1"/>
    </source>
</evidence>
<dbReference type="InterPro" id="IPR050109">
    <property type="entry name" value="HTH-type_TetR-like_transc_reg"/>
</dbReference>
<comment type="caution">
    <text evidence="6">The sequence shown here is derived from an EMBL/GenBank/DDBJ whole genome shotgun (WGS) entry which is preliminary data.</text>
</comment>
<sequence>MDRMNTEPPPVGLRERKKRAMRARLSDIALRLALERGVSQVRIEDIASEADVSPRTFNNYFSSKEAAIVGGATIRAEDFCGILKKMPAELSLHDALRATAIELFTEEPDRDWIARARLIRSEPSLFAEAAKADRSIERTIATEIGHRTGNDPTSHFTPRLAAAVTIAAMHVAVEFWLDSGNVPLREIVGQIMAKFHVEDIAPAEDRKDYHLAPSDRGTP</sequence>
<name>A0A438AM52_9RHOB</name>
<dbReference type="Pfam" id="PF17754">
    <property type="entry name" value="TetR_C_14"/>
    <property type="match status" value="1"/>
</dbReference>
<dbReference type="Proteomes" id="UP000285908">
    <property type="component" value="Unassembled WGS sequence"/>
</dbReference>
<dbReference type="InterPro" id="IPR041347">
    <property type="entry name" value="MftR_C"/>
</dbReference>
<evidence type="ECO:0000313" key="7">
    <source>
        <dbReference type="Proteomes" id="UP000285908"/>
    </source>
</evidence>
<keyword evidence="1" id="KW-0805">Transcription regulation</keyword>
<protein>
    <submittedName>
        <fullName evidence="6">TetR family transcriptional regulator</fullName>
    </submittedName>
</protein>
<dbReference type="Gene3D" id="1.10.357.10">
    <property type="entry name" value="Tetracycline Repressor, domain 2"/>
    <property type="match status" value="1"/>
</dbReference>
<keyword evidence="3" id="KW-0804">Transcription</keyword>
<proteinExistence type="predicted"/>
<keyword evidence="2 4" id="KW-0238">DNA-binding</keyword>
<dbReference type="GO" id="GO:0000976">
    <property type="term" value="F:transcription cis-regulatory region binding"/>
    <property type="evidence" value="ECO:0007669"/>
    <property type="project" value="TreeGrafter"/>
</dbReference>
<evidence type="ECO:0000256" key="1">
    <source>
        <dbReference type="ARBA" id="ARBA00023015"/>
    </source>
</evidence>
<dbReference type="SUPFAM" id="SSF46689">
    <property type="entry name" value="Homeodomain-like"/>
    <property type="match status" value="1"/>
</dbReference>
<accession>A0A438AM52</accession>
<organism evidence="6 7">
    <name type="scientific">Mesobaculum littorinae</name>
    <dbReference type="NCBI Taxonomy" id="2486419"/>
    <lineage>
        <taxon>Bacteria</taxon>
        <taxon>Pseudomonadati</taxon>
        <taxon>Pseudomonadota</taxon>
        <taxon>Alphaproteobacteria</taxon>
        <taxon>Rhodobacterales</taxon>
        <taxon>Roseobacteraceae</taxon>
        <taxon>Mesobaculum</taxon>
    </lineage>
</organism>
<dbReference type="GO" id="GO:0003700">
    <property type="term" value="F:DNA-binding transcription factor activity"/>
    <property type="evidence" value="ECO:0007669"/>
    <property type="project" value="TreeGrafter"/>
</dbReference>
<dbReference type="Gene3D" id="1.10.10.60">
    <property type="entry name" value="Homeodomain-like"/>
    <property type="match status" value="1"/>
</dbReference>
<dbReference type="InterPro" id="IPR001647">
    <property type="entry name" value="HTH_TetR"/>
</dbReference>
<dbReference type="EMBL" id="RQXX01000001">
    <property type="protein sequence ID" value="RVV99675.1"/>
    <property type="molecule type" value="Genomic_DNA"/>
</dbReference>
<evidence type="ECO:0000256" key="2">
    <source>
        <dbReference type="ARBA" id="ARBA00023125"/>
    </source>
</evidence>
<dbReference type="InterPro" id="IPR009057">
    <property type="entry name" value="Homeodomain-like_sf"/>
</dbReference>
<dbReference type="AlphaFoldDB" id="A0A438AM52"/>
<feature type="domain" description="HTH tetR-type" evidence="5">
    <location>
        <begin position="19"/>
        <end position="79"/>
    </location>
</feature>
<evidence type="ECO:0000256" key="4">
    <source>
        <dbReference type="PROSITE-ProRule" id="PRU00335"/>
    </source>
</evidence>
<dbReference type="OrthoDB" id="7185252at2"/>
<dbReference type="PANTHER" id="PTHR30055">
    <property type="entry name" value="HTH-TYPE TRANSCRIPTIONAL REGULATOR RUTR"/>
    <property type="match status" value="1"/>
</dbReference>